<dbReference type="PROSITE" id="PS50123">
    <property type="entry name" value="CHER"/>
    <property type="match status" value="1"/>
</dbReference>
<dbReference type="SUPFAM" id="SSF52738">
    <property type="entry name" value="Methylesterase CheB, C-terminal domain"/>
    <property type="match status" value="1"/>
</dbReference>
<feature type="compositionally biased region" description="Polar residues" evidence="2">
    <location>
        <begin position="707"/>
        <end position="720"/>
    </location>
</feature>
<feature type="active site" evidence="1">
    <location>
        <position position="161"/>
    </location>
</feature>
<dbReference type="SUPFAM" id="SSF53335">
    <property type="entry name" value="S-adenosyl-L-methionine-dependent methyltransferases"/>
    <property type="match status" value="1"/>
</dbReference>
<dbReference type="InterPro" id="IPR000780">
    <property type="entry name" value="CheR_MeTrfase"/>
</dbReference>
<dbReference type="Proteomes" id="UP000198623">
    <property type="component" value="Unassembled WGS sequence"/>
</dbReference>
<dbReference type="InterPro" id="IPR022642">
    <property type="entry name" value="CheR_C"/>
</dbReference>
<evidence type="ECO:0000259" key="3">
    <source>
        <dbReference type="PROSITE" id="PS50122"/>
    </source>
</evidence>
<dbReference type="OrthoDB" id="9816309at2"/>
<accession>A0A1I2QCC8</accession>
<dbReference type="InterPro" id="IPR035909">
    <property type="entry name" value="CheB_C"/>
</dbReference>
<dbReference type="InterPro" id="IPR022641">
    <property type="entry name" value="CheR_N"/>
</dbReference>
<dbReference type="CDD" id="cd16434">
    <property type="entry name" value="CheB-CheR_fusion"/>
    <property type="match status" value="1"/>
</dbReference>
<dbReference type="Gene3D" id="3.30.450.20">
    <property type="entry name" value="PAS domain"/>
    <property type="match status" value="1"/>
</dbReference>
<dbReference type="PROSITE" id="PS50122">
    <property type="entry name" value="CHEB"/>
    <property type="match status" value="1"/>
</dbReference>
<dbReference type="InterPro" id="IPR029063">
    <property type="entry name" value="SAM-dependent_MTases_sf"/>
</dbReference>
<dbReference type="PRINTS" id="PR00996">
    <property type="entry name" value="CHERMTFRASE"/>
</dbReference>
<dbReference type="PANTHER" id="PTHR24422:SF27">
    <property type="entry name" value="PROTEIN-GLUTAMATE O-METHYLTRANSFERASE"/>
    <property type="match status" value="1"/>
</dbReference>
<dbReference type="AlphaFoldDB" id="A0A1I2QCC8"/>
<protein>
    <submittedName>
        <fullName evidence="5">Two-component system, chemotaxis family, CheB/CheR fusion protein</fullName>
    </submittedName>
</protein>
<dbReference type="Pfam" id="PF01739">
    <property type="entry name" value="CheR"/>
    <property type="match status" value="1"/>
</dbReference>
<dbReference type="GO" id="GO:0000156">
    <property type="term" value="F:phosphorelay response regulator activity"/>
    <property type="evidence" value="ECO:0007669"/>
    <property type="project" value="InterPro"/>
</dbReference>
<feature type="domain" description="CheB-type methylesterase" evidence="3">
    <location>
        <begin position="31"/>
        <end position="219"/>
    </location>
</feature>
<feature type="domain" description="CheR-type methyltransferase" evidence="4">
    <location>
        <begin position="237"/>
        <end position="501"/>
    </location>
</feature>
<evidence type="ECO:0000313" key="6">
    <source>
        <dbReference type="Proteomes" id="UP000198623"/>
    </source>
</evidence>
<gene>
    <name evidence="5" type="ORF">SAMN05216175_104311</name>
</gene>
<dbReference type="GO" id="GO:0008757">
    <property type="term" value="F:S-adenosylmethionine-dependent methyltransferase activity"/>
    <property type="evidence" value="ECO:0007669"/>
    <property type="project" value="InterPro"/>
</dbReference>
<dbReference type="STRING" id="1045558.SAMN05216175_104311"/>
<evidence type="ECO:0000256" key="2">
    <source>
        <dbReference type="SAM" id="MobiDB-lite"/>
    </source>
</evidence>
<dbReference type="Gene3D" id="3.40.50.180">
    <property type="entry name" value="Methylesterase CheB, C-terminal domain"/>
    <property type="match status" value="1"/>
</dbReference>
<evidence type="ECO:0000259" key="4">
    <source>
        <dbReference type="PROSITE" id="PS50123"/>
    </source>
</evidence>
<dbReference type="SUPFAM" id="SSF47757">
    <property type="entry name" value="Chemotaxis receptor methyltransferase CheR, N-terminal domain"/>
    <property type="match status" value="1"/>
</dbReference>
<dbReference type="GO" id="GO:0006935">
    <property type="term" value="P:chemotaxis"/>
    <property type="evidence" value="ECO:0007669"/>
    <property type="project" value="UniProtKB-UniRule"/>
</dbReference>
<dbReference type="SUPFAM" id="SSF57997">
    <property type="entry name" value="Tropomyosin"/>
    <property type="match status" value="1"/>
</dbReference>
<feature type="active site" evidence="1">
    <location>
        <position position="43"/>
    </location>
</feature>
<dbReference type="InterPro" id="IPR050903">
    <property type="entry name" value="Bact_Chemotaxis_MeTrfase"/>
</dbReference>
<proteinExistence type="predicted"/>
<feature type="active site" evidence="1">
    <location>
        <position position="70"/>
    </location>
</feature>
<dbReference type="SMART" id="SM00138">
    <property type="entry name" value="MeTrc"/>
    <property type="match status" value="1"/>
</dbReference>
<dbReference type="Gene3D" id="3.40.50.150">
    <property type="entry name" value="Vaccinia Virus protein VP39"/>
    <property type="match status" value="1"/>
</dbReference>
<keyword evidence="1" id="KW-0145">Chemotaxis</keyword>
<dbReference type="PANTHER" id="PTHR24422">
    <property type="entry name" value="CHEMOTAXIS PROTEIN METHYLTRANSFERASE"/>
    <property type="match status" value="1"/>
</dbReference>
<keyword evidence="6" id="KW-1185">Reference proteome</keyword>
<name>A0A1I2QCC8_9GAMM</name>
<evidence type="ECO:0000256" key="1">
    <source>
        <dbReference type="PROSITE-ProRule" id="PRU00050"/>
    </source>
</evidence>
<dbReference type="GO" id="GO:0008984">
    <property type="term" value="F:protein-glutamate methylesterase activity"/>
    <property type="evidence" value="ECO:0007669"/>
    <property type="project" value="InterPro"/>
</dbReference>
<feature type="region of interest" description="Disordered" evidence="2">
    <location>
        <begin position="699"/>
        <end position="726"/>
    </location>
</feature>
<dbReference type="InterPro" id="IPR000673">
    <property type="entry name" value="Sig_transdc_resp-reg_Me-estase"/>
</dbReference>
<organism evidence="5 6">
    <name type="scientific">Neptunomonas qingdaonensis</name>
    <dbReference type="NCBI Taxonomy" id="1045558"/>
    <lineage>
        <taxon>Bacteria</taxon>
        <taxon>Pseudomonadati</taxon>
        <taxon>Pseudomonadota</taxon>
        <taxon>Gammaproteobacteria</taxon>
        <taxon>Oceanospirillales</taxon>
        <taxon>Oceanospirillaceae</taxon>
        <taxon>Neptunomonas</taxon>
    </lineage>
</organism>
<reference evidence="6" key="1">
    <citation type="submission" date="2016-10" db="EMBL/GenBank/DDBJ databases">
        <authorList>
            <person name="Varghese N."/>
            <person name="Submissions S."/>
        </authorList>
    </citation>
    <scope>NUCLEOTIDE SEQUENCE [LARGE SCALE GENOMIC DNA]</scope>
    <source>
        <strain evidence="6">CGMCC 1.10971</strain>
    </source>
</reference>
<dbReference type="SUPFAM" id="SSF55785">
    <property type="entry name" value="PYP-like sensor domain (PAS domain)"/>
    <property type="match status" value="1"/>
</dbReference>
<dbReference type="Pfam" id="PF03705">
    <property type="entry name" value="CheR_N"/>
    <property type="match status" value="1"/>
</dbReference>
<keyword evidence="1" id="KW-0378">Hydrolase</keyword>
<dbReference type="EMBL" id="FOOU01000004">
    <property type="protein sequence ID" value="SFG25039.1"/>
    <property type="molecule type" value="Genomic_DNA"/>
</dbReference>
<dbReference type="Pfam" id="PF01339">
    <property type="entry name" value="CheB_methylest"/>
    <property type="match status" value="1"/>
</dbReference>
<evidence type="ECO:0000313" key="5">
    <source>
        <dbReference type="EMBL" id="SFG25039.1"/>
    </source>
</evidence>
<dbReference type="GO" id="GO:0005737">
    <property type="term" value="C:cytoplasm"/>
    <property type="evidence" value="ECO:0007669"/>
    <property type="project" value="InterPro"/>
</dbReference>
<sequence length="1021" mass="115704">MLMNEHSFFNIFMFISLHCQGEDDGSRLHNMNENCPIVGIGASAGGLEALETFFNNIPDNNGMAFVVVMHLDPSHVSLLPELLQRRTKMEVVKIRSSEQVAANKIYVIPPNRNLQICDNVLELIETPGQRIKSPIDSFFESLAQDQGRNAACIILSGTGTDGTLGLKEIAAESGFALAQSTSSAKYDGMPKSAIDTGLVNFILDPSEMPRHLIEHFKTSVMNRSNTVTDTEILTSILSQILLIIKNKMGHDFSLYKKKTIFRRIERRMQVLQIENIHDYLLLLQKRTQEGSQEVGILFRDLLIGVTSFFRDKDAFKVLSDTILPELLDKQPDNYTVRVWAPGCSSGEEAYSMAILLQEYMATSAKSMNIQIFATDVDEYAIERARSGRYPQTVINDLGEEYCQRYFTKEDGYYNVKKFLREMVVFATQNLIQDPPFSKLDIICCRNLLIYFSPELQRHIFPIFHYSLKDEGILFLGPSETTGQSNSYFEIIDKKWKIFKRKPHQENTTSGLHFTEPQSPLKMEKTNTRPAATQITELSALQLVEMILKNNNVPPCVIIDNRMNIVYVHGRLGHYLEPAEGRLSNQILEMARTPALREELSSAIHKAVLHKKDVLKKNIPFGMDDSKLFLDLSVKVLQEIGSLKDLLMITFTEKPHAKATTATDINKQLPANNDASILQKELDNIRDDLQTTIEELETSNEELKSANEELQSTNEELQSTNEELETSKEELQSLNEESVTVNAELQAHIDELSMANDDIRNLLNSTQVATLFLDTELKIRRFTPKMQDIINLLPTDIHRPIAHLSSSLQNIKLTDVANHVLKTLEKHEIEVYDVKDKYYKMRALPYRTSNNVIAGVVISFEDITSIKEIEKTLIDSEQRYKSLFDNSPFTVLEVDASGLVKYIDTHHLTTLEKLESHLKNKNFKSEELTNLIQILNINDSGVSLFDGSDKASLLKSIPKLILTTAFLSKHMQAIVEHKSNIIFTSKIHTISQKNLECKITITIPKIKKPDHAANTILVLVPV</sequence>
<dbReference type="InterPro" id="IPR035965">
    <property type="entry name" value="PAS-like_dom_sf"/>
</dbReference>
<dbReference type="Pfam" id="PF13596">
    <property type="entry name" value="PAS_10"/>
    <property type="match status" value="1"/>
</dbReference>